<dbReference type="EMBL" id="SPRH01000017">
    <property type="protein sequence ID" value="TIC01395.1"/>
    <property type="molecule type" value="Genomic_DNA"/>
</dbReference>
<evidence type="ECO:0000313" key="5">
    <source>
        <dbReference type="EMBL" id="TIC67534.1"/>
    </source>
</evidence>
<evidence type="ECO:0000313" key="7">
    <source>
        <dbReference type="Proteomes" id="UP000307169"/>
    </source>
</evidence>
<dbReference type="AlphaFoldDB" id="A0A4T0M3T3"/>
<feature type="domain" description="PH" evidence="2">
    <location>
        <begin position="542"/>
        <end position="706"/>
    </location>
</feature>
<feature type="compositionally biased region" description="Low complexity" evidence="1">
    <location>
        <begin position="36"/>
        <end position="50"/>
    </location>
</feature>
<dbReference type="InterPro" id="IPR057379">
    <property type="entry name" value="PH_SPO71"/>
</dbReference>
<organism evidence="5 8">
    <name type="scientific">Wallemia mellicola</name>
    <dbReference type="NCBI Taxonomy" id="1708541"/>
    <lineage>
        <taxon>Eukaryota</taxon>
        <taxon>Fungi</taxon>
        <taxon>Dikarya</taxon>
        <taxon>Basidiomycota</taxon>
        <taxon>Wallemiomycotina</taxon>
        <taxon>Wallemiomycetes</taxon>
        <taxon>Wallemiales</taxon>
        <taxon>Wallemiaceae</taxon>
        <taxon>Wallemia</taxon>
    </lineage>
</organism>
<dbReference type="EMBL" id="SPRX01000011">
    <property type="protein sequence ID" value="TIC67534.1"/>
    <property type="molecule type" value="Genomic_DNA"/>
</dbReference>
<dbReference type="SMART" id="SM00233">
    <property type="entry name" value="PH"/>
    <property type="match status" value="2"/>
</dbReference>
<dbReference type="InterPro" id="IPR040345">
    <property type="entry name" value="Mug56/Spo71"/>
</dbReference>
<evidence type="ECO:0000259" key="2">
    <source>
        <dbReference type="SMART" id="SM00233"/>
    </source>
</evidence>
<dbReference type="PANTHER" id="PTHR28076">
    <property type="entry name" value="SPORULATION-SPECIFIC PROTEIN 71"/>
    <property type="match status" value="1"/>
</dbReference>
<proteinExistence type="predicted"/>
<dbReference type="InterPro" id="IPR001849">
    <property type="entry name" value="PH_domain"/>
</dbReference>
<gene>
    <name evidence="5" type="ORF">E3Q01_01283</name>
    <name evidence="4" type="ORF">E3Q10_01808</name>
    <name evidence="3" type="ORF">E3Q17_01845</name>
</gene>
<evidence type="ECO:0000313" key="4">
    <source>
        <dbReference type="EMBL" id="TIC31139.1"/>
    </source>
</evidence>
<sequence>MTTNESLNAFAEIHKYPTRKQLNGNEYEDAPDTVLSTQSSSSSISTQRSSPSTALKDRVLCRLAWSKREDLPDLFDERASVKFTLDRCYKWEESIAIYRENQVVDIYSNHSIPFRRSKDVKYSLDMLSDDTTISLYSATDFTLCMRSPPPKHHIPRRVAGTNLVFLKFKTTSIAKTWLWTLWTIKNAKRLPKELDVKLPNLGAHMRFPLEGKVTAQEIVRKCRTYITKIDIRGITPEKSSQTKLALCWRRGKFGLEWLSERATSEELLVGCCMMQTQQFPRLEVRRMAFENASIRYDINNTIYPPKPVEGHLSRITLISQKRVKTYLSTHESLIFLLKSSTAALKPSHDSENDKLRCCKQIREAVGFIDMRHIVSIRRVYDHKLEHKDKYPAYLDDTLFNGNVHPDRDNKLEGDTGGEEIFASLSQSERHELHHRRQFELELISGHFAKFEAPSVALCFEWIRSLGELCLYWNKRTRKDARLLMEISNCGLGAPNTANALNQTVLPTTNDEDETPRVEDPDAGGPLLSHLWNWTVLNNVKPIMKIGKCFMRKSFRGTWSEYILILTADGMLHRWNIAPLNPAKKSKKANEILNRKKSTISLHHTFVLTSDDMILVNSNQDEGTEPSRGYRTTSKRAAKAPDRLYDDGYIACESEPSELAFILWCRSKSKKSVESLDKKAEKFEIRTRSRLERDHWCWCLEVIIGKVSEQNNDLLRNVSGIS</sequence>
<name>A0A4T0M3T3_9BASI</name>
<evidence type="ECO:0000313" key="3">
    <source>
        <dbReference type="EMBL" id="TIC01395.1"/>
    </source>
</evidence>
<reference evidence="6 7" key="1">
    <citation type="submission" date="2019-03" db="EMBL/GenBank/DDBJ databases">
        <title>Sequencing 25 genomes of Wallemia mellicola.</title>
        <authorList>
            <person name="Gostincar C."/>
        </authorList>
    </citation>
    <scope>NUCLEOTIDE SEQUENCE [LARGE SCALE GENOMIC DNA]</scope>
    <source>
        <strain evidence="3 7">EXF-1262</strain>
        <strain evidence="5 8">EXF-757</strain>
        <strain evidence="4 6">EXF-8738</strain>
    </source>
</reference>
<dbReference type="PANTHER" id="PTHR28076:SF1">
    <property type="entry name" value="PROSPORE MEMBRANE ADAPTER PROTEIN SPO71"/>
    <property type="match status" value="1"/>
</dbReference>
<dbReference type="Proteomes" id="UP000307169">
    <property type="component" value="Unassembled WGS sequence"/>
</dbReference>
<protein>
    <recommendedName>
        <fullName evidence="2">PH domain-containing protein</fullName>
    </recommendedName>
</protein>
<dbReference type="Proteomes" id="UP000310708">
    <property type="component" value="Unassembled WGS sequence"/>
</dbReference>
<accession>A0A4T0M3T3</accession>
<comment type="caution">
    <text evidence="5">The sequence shown here is derived from an EMBL/GenBank/DDBJ whole genome shotgun (WGS) entry which is preliminary data.</text>
</comment>
<dbReference type="Proteomes" id="UP000305647">
    <property type="component" value="Unassembled WGS sequence"/>
</dbReference>
<dbReference type="Pfam" id="PF23207">
    <property type="entry name" value="PH_SPO71"/>
    <property type="match status" value="1"/>
</dbReference>
<feature type="domain" description="PH" evidence="2">
    <location>
        <begin position="306"/>
        <end position="472"/>
    </location>
</feature>
<evidence type="ECO:0000313" key="8">
    <source>
        <dbReference type="Proteomes" id="UP000310708"/>
    </source>
</evidence>
<evidence type="ECO:0000256" key="1">
    <source>
        <dbReference type="SAM" id="MobiDB-lite"/>
    </source>
</evidence>
<feature type="region of interest" description="Disordered" evidence="1">
    <location>
        <begin position="21"/>
        <end position="50"/>
    </location>
</feature>
<dbReference type="EMBL" id="SPRO01000014">
    <property type="protein sequence ID" value="TIC31139.1"/>
    <property type="molecule type" value="Genomic_DNA"/>
</dbReference>
<dbReference type="GO" id="GO:1902657">
    <property type="term" value="P:protein localization to prospore membrane"/>
    <property type="evidence" value="ECO:0007669"/>
    <property type="project" value="InterPro"/>
</dbReference>
<evidence type="ECO:0000313" key="6">
    <source>
        <dbReference type="Proteomes" id="UP000305647"/>
    </source>
</evidence>